<dbReference type="Pfam" id="PF13443">
    <property type="entry name" value="HTH_26"/>
    <property type="match status" value="1"/>
</dbReference>
<sequence length="77" mass="8962">MCNINAKICDFITRKWLYPWLSEGKSQSAFANSHNIDESTVRKIKSKDGYRIPVETLYKICEAKNLKLSEFFRMVGV</sequence>
<proteinExistence type="predicted"/>
<dbReference type="InterPro" id="IPR001387">
    <property type="entry name" value="Cro/C1-type_HTH"/>
</dbReference>
<name>A0A1H4UYD6_9FLAO</name>
<protein>
    <recommendedName>
        <fullName evidence="1">HTH cro/C1-type domain-containing protein</fullName>
    </recommendedName>
</protein>
<dbReference type="AlphaFoldDB" id="A0A1H4UYD6"/>
<dbReference type="Proteomes" id="UP000183038">
    <property type="component" value="Unassembled WGS sequence"/>
</dbReference>
<dbReference type="InterPro" id="IPR010982">
    <property type="entry name" value="Lambda_DNA-bd_dom_sf"/>
</dbReference>
<evidence type="ECO:0000313" key="3">
    <source>
        <dbReference type="Proteomes" id="UP000183038"/>
    </source>
</evidence>
<evidence type="ECO:0000313" key="2">
    <source>
        <dbReference type="EMBL" id="SEC73736.1"/>
    </source>
</evidence>
<gene>
    <name evidence="2" type="ORF">SAMN05192540_3950</name>
</gene>
<feature type="domain" description="HTH cro/C1-type" evidence="1">
    <location>
        <begin position="26"/>
        <end position="74"/>
    </location>
</feature>
<dbReference type="GO" id="GO:0003677">
    <property type="term" value="F:DNA binding"/>
    <property type="evidence" value="ECO:0007669"/>
    <property type="project" value="InterPro"/>
</dbReference>
<reference evidence="2 3" key="1">
    <citation type="submission" date="2016-10" db="EMBL/GenBank/DDBJ databases">
        <authorList>
            <person name="de Groot N.N."/>
        </authorList>
    </citation>
    <scope>NUCLEOTIDE SEQUENCE [LARGE SCALE GENOMIC DNA]</scope>
    <source>
        <strain evidence="2 3">MAR_2009_71</strain>
    </source>
</reference>
<dbReference type="OrthoDB" id="679419at2"/>
<accession>A0A1H4UYD6</accession>
<dbReference type="EMBL" id="FNTB01000001">
    <property type="protein sequence ID" value="SEC73736.1"/>
    <property type="molecule type" value="Genomic_DNA"/>
</dbReference>
<dbReference type="Gene3D" id="1.10.260.40">
    <property type="entry name" value="lambda repressor-like DNA-binding domains"/>
    <property type="match status" value="1"/>
</dbReference>
<evidence type="ECO:0000259" key="1">
    <source>
        <dbReference type="Pfam" id="PF13443"/>
    </source>
</evidence>
<dbReference type="RefSeq" id="WP_074674597.1">
    <property type="nucleotide sequence ID" value="NZ_FNTB01000001.1"/>
</dbReference>
<organism evidence="2 3">
    <name type="scientific">Maribacter dokdonensis</name>
    <dbReference type="NCBI Taxonomy" id="320912"/>
    <lineage>
        <taxon>Bacteria</taxon>
        <taxon>Pseudomonadati</taxon>
        <taxon>Bacteroidota</taxon>
        <taxon>Flavobacteriia</taxon>
        <taxon>Flavobacteriales</taxon>
        <taxon>Flavobacteriaceae</taxon>
        <taxon>Maribacter</taxon>
    </lineage>
</organism>
<dbReference type="SUPFAM" id="SSF47413">
    <property type="entry name" value="lambda repressor-like DNA-binding domains"/>
    <property type="match status" value="1"/>
</dbReference>